<reference evidence="2 3" key="1">
    <citation type="submission" date="2020-08" db="EMBL/GenBank/DDBJ databases">
        <title>Sequencing the genomes of 1000 actinobacteria strains.</title>
        <authorList>
            <person name="Klenk H.-P."/>
        </authorList>
    </citation>
    <scope>NUCLEOTIDE SEQUENCE [LARGE SCALE GENOMIC DNA]</scope>
    <source>
        <strain evidence="2 3">DSM 28967</strain>
    </source>
</reference>
<evidence type="ECO:0008006" key="4">
    <source>
        <dbReference type="Google" id="ProtNLM"/>
    </source>
</evidence>
<dbReference type="EMBL" id="JACHMY010000001">
    <property type="protein sequence ID" value="MBB5833781.1"/>
    <property type="molecule type" value="Genomic_DNA"/>
</dbReference>
<comment type="caution">
    <text evidence="2">The sequence shown here is derived from an EMBL/GenBank/DDBJ whole genome shotgun (WGS) entry which is preliminary data.</text>
</comment>
<name>A0A7W9J193_9ACTN</name>
<dbReference type="AlphaFoldDB" id="A0A7W9J193"/>
<accession>A0A7W9J193</accession>
<feature type="transmembrane region" description="Helical" evidence="1">
    <location>
        <begin position="44"/>
        <end position="63"/>
    </location>
</feature>
<evidence type="ECO:0000313" key="2">
    <source>
        <dbReference type="EMBL" id="MBB5833781.1"/>
    </source>
</evidence>
<gene>
    <name evidence="2" type="ORF">HDA39_000515</name>
</gene>
<organism evidence="2 3">
    <name type="scientific">Kribbella italica</name>
    <dbReference type="NCBI Taxonomy" id="1540520"/>
    <lineage>
        <taxon>Bacteria</taxon>
        <taxon>Bacillati</taxon>
        <taxon>Actinomycetota</taxon>
        <taxon>Actinomycetes</taxon>
        <taxon>Propionibacteriales</taxon>
        <taxon>Kribbellaceae</taxon>
        <taxon>Kribbella</taxon>
    </lineage>
</organism>
<proteinExistence type="predicted"/>
<keyword evidence="1" id="KW-1133">Transmembrane helix</keyword>
<protein>
    <recommendedName>
        <fullName evidence="4">PH domain-containing protein</fullName>
    </recommendedName>
</protein>
<dbReference type="Proteomes" id="UP000549971">
    <property type="component" value="Unassembled WGS sequence"/>
</dbReference>
<dbReference type="RefSeq" id="WP_184793632.1">
    <property type="nucleotide sequence ID" value="NZ_JACHMY010000001.1"/>
</dbReference>
<sequence>MVAPSDGPLSYEMRFRTTWLTVLAGIMFPAAGAVVVIAGGPRLYPVTISCAALFVVGVAIAHLRRYGRLLLRADERGIELWGSWCVFVAWRDVRDADISYSGEDRALVFQVARGSVVPLSERGERAARHINHPSGKQPARYAVLAVSRVHLLNRAALTAVIRTYAPHVTGEFGAG</sequence>
<keyword evidence="1" id="KW-0812">Transmembrane</keyword>
<keyword evidence="1" id="KW-0472">Membrane</keyword>
<evidence type="ECO:0000256" key="1">
    <source>
        <dbReference type="SAM" id="Phobius"/>
    </source>
</evidence>
<evidence type="ECO:0000313" key="3">
    <source>
        <dbReference type="Proteomes" id="UP000549971"/>
    </source>
</evidence>
<feature type="transmembrane region" description="Helical" evidence="1">
    <location>
        <begin position="19"/>
        <end position="38"/>
    </location>
</feature>
<keyword evidence="3" id="KW-1185">Reference proteome</keyword>